<comment type="caution">
    <text evidence="5">The sequence shown here is derived from an EMBL/GenBank/DDBJ whole genome shotgun (WGS) entry which is preliminary data.</text>
</comment>
<proteinExistence type="predicted"/>
<gene>
    <name evidence="5" type="ORF">GCM10023188_32930</name>
</gene>
<reference evidence="6" key="1">
    <citation type="journal article" date="2019" name="Int. J. Syst. Evol. Microbiol.">
        <title>The Global Catalogue of Microorganisms (GCM) 10K type strain sequencing project: providing services to taxonomists for standard genome sequencing and annotation.</title>
        <authorList>
            <consortium name="The Broad Institute Genomics Platform"/>
            <consortium name="The Broad Institute Genome Sequencing Center for Infectious Disease"/>
            <person name="Wu L."/>
            <person name="Ma J."/>
        </authorList>
    </citation>
    <scope>NUCLEOTIDE SEQUENCE [LARGE SCALE GENOMIC DNA]</scope>
    <source>
        <strain evidence="6">JCM 17926</strain>
    </source>
</reference>
<accession>A0ABP8LX99</accession>
<feature type="domain" description="Glycosyltransferase 61 catalytic" evidence="4">
    <location>
        <begin position="171"/>
        <end position="349"/>
    </location>
</feature>
<evidence type="ECO:0000256" key="1">
    <source>
        <dbReference type="ARBA" id="ARBA00022676"/>
    </source>
</evidence>
<organism evidence="5 6">
    <name type="scientific">Pontibacter saemangeumensis</name>
    <dbReference type="NCBI Taxonomy" id="1084525"/>
    <lineage>
        <taxon>Bacteria</taxon>
        <taxon>Pseudomonadati</taxon>
        <taxon>Bacteroidota</taxon>
        <taxon>Cytophagia</taxon>
        <taxon>Cytophagales</taxon>
        <taxon>Hymenobacteraceae</taxon>
        <taxon>Pontibacter</taxon>
    </lineage>
</organism>
<keyword evidence="1" id="KW-0328">Glycosyltransferase</keyword>
<name>A0ABP8LX99_9BACT</name>
<dbReference type="Proteomes" id="UP001500552">
    <property type="component" value="Unassembled WGS sequence"/>
</dbReference>
<keyword evidence="3" id="KW-0325">Glycoprotein</keyword>
<protein>
    <recommendedName>
        <fullName evidence="4">Glycosyltransferase 61 catalytic domain-containing protein</fullName>
    </recommendedName>
</protein>
<dbReference type="InterPro" id="IPR007657">
    <property type="entry name" value="Glycosyltransferase_61"/>
</dbReference>
<dbReference type="InterPro" id="IPR049625">
    <property type="entry name" value="Glyco_transf_61_cat"/>
</dbReference>
<evidence type="ECO:0000259" key="4">
    <source>
        <dbReference type="Pfam" id="PF04577"/>
    </source>
</evidence>
<evidence type="ECO:0000313" key="6">
    <source>
        <dbReference type="Proteomes" id="UP001500552"/>
    </source>
</evidence>
<evidence type="ECO:0000256" key="2">
    <source>
        <dbReference type="ARBA" id="ARBA00022679"/>
    </source>
</evidence>
<dbReference type="EMBL" id="BAABHC010000016">
    <property type="protein sequence ID" value="GAA4438046.1"/>
    <property type="molecule type" value="Genomic_DNA"/>
</dbReference>
<evidence type="ECO:0000256" key="3">
    <source>
        <dbReference type="ARBA" id="ARBA00023180"/>
    </source>
</evidence>
<dbReference type="Pfam" id="PF04577">
    <property type="entry name" value="Glyco_transf_61"/>
    <property type="match status" value="1"/>
</dbReference>
<keyword evidence="6" id="KW-1185">Reference proteome</keyword>
<dbReference type="PANTHER" id="PTHR20961">
    <property type="entry name" value="GLYCOSYLTRANSFERASE"/>
    <property type="match status" value="1"/>
</dbReference>
<sequence>MVLAKPSMKIKAYFDKGTKRAKKILGRIVPFNSQYKPAAVCRINLTDTSANNDREFLLHMIYREHITRLDISDELYAACSDYWKPKKQVQTDYIVVEVPNGRVYTDNESSVAVVSQYNRLIENVSLSLKNGKVTEPDLNNIFEQRYFTVPSRFEGTVFSMLSGGAGVNNIGHWFLDVLPRLHLLKESGLYDQVDWFYVPSLRYSYQTETLDLLGIPPEKIISSDEHAHIVADRIIASTAPRGNHTLVPKWLCDFNRDSFMPCAETEKTLSVKSSGHRLYISRSDSGIRNVLNEEELLKELAPYGFENVVSSKLNIREKINLFSQADIMIGATGAGLISMFFCKPGTKVIEIFNEGFVVEPFYDIATKIGLDYHYIICKGNRAVRNAGQGQREHLYVETSRVLELLEELQGEEKIQLRETDRKAKAV</sequence>
<keyword evidence="2" id="KW-0808">Transferase</keyword>
<evidence type="ECO:0000313" key="5">
    <source>
        <dbReference type="EMBL" id="GAA4438046.1"/>
    </source>
</evidence>